<dbReference type="NCBIfam" id="NF001381">
    <property type="entry name" value="PRK00279.1-3"/>
    <property type="match status" value="1"/>
</dbReference>
<accession>A0ABP8NEW3</accession>
<name>A0ABP8NEW3_9BACT</name>
<comment type="subcellular location">
    <subcellularLocation>
        <location evidence="5 7">Cytoplasm</location>
    </subcellularLocation>
</comment>
<dbReference type="EMBL" id="BAABGA010000082">
    <property type="protein sequence ID" value="GAA4466187.1"/>
    <property type="molecule type" value="Genomic_DNA"/>
</dbReference>
<feature type="binding site" evidence="5">
    <location>
        <position position="31"/>
    </location>
    <ligand>
        <name>AMP</name>
        <dbReference type="ChEBI" id="CHEBI:456215"/>
    </ligand>
</feature>
<feature type="binding site" evidence="5">
    <location>
        <position position="132"/>
    </location>
    <ligand>
        <name>AMP</name>
        <dbReference type="ChEBI" id="CHEBI:456215"/>
    </ligand>
</feature>
<keyword evidence="1 5" id="KW-0808">Transferase</keyword>
<dbReference type="Gene3D" id="3.40.50.300">
    <property type="entry name" value="P-loop containing nucleotide triphosphate hydrolases"/>
    <property type="match status" value="1"/>
</dbReference>
<keyword evidence="4 5" id="KW-0418">Kinase</keyword>
<comment type="function">
    <text evidence="5">Catalyzes the reversible transfer of the terminal phosphate group between ATP and AMP. Plays an important role in cellular energy homeostasis and in adenine nucleotide metabolism.</text>
</comment>
<feature type="binding site" evidence="5">
    <location>
        <position position="143"/>
    </location>
    <ligand>
        <name>AMP</name>
        <dbReference type="ChEBI" id="CHEBI:456215"/>
    </ligand>
</feature>
<proteinExistence type="inferred from homology"/>
<feature type="binding site" evidence="5">
    <location>
        <position position="91"/>
    </location>
    <ligand>
        <name>AMP</name>
        <dbReference type="ChEBI" id="CHEBI:456215"/>
    </ligand>
</feature>
<feature type="binding site" evidence="5">
    <location>
        <begin position="84"/>
        <end position="87"/>
    </location>
    <ligand>
        <name>AMP</name>
        <dbReference type="ChEBI" id="CHEBI:456215"/>
    </ligand>
</feature>
<feature type="binding site" evidence="5">
    <location>
        <begin position="10"/>
        <end position="15"/>
    </location>
    <ligand>
        <name>ATP</name>
        <dbReference type="ChEBI" id="CHEBI:30616"/>
    </ligand>
</feature>
<comment type="caution">
    <text evidence="8">The sequence shown here is derived from an EMBL/GenBank/DDBJ whole genome shotgun (WGS) entry which is preliminary data.</text>
</comment>
<dbReference type="NCBIfam" id="NF011100">
    <property type="entry name" value="PRK14527.1"/>
    <property type="match status" value="1"/>
</dbReference>
<comment type="similarity">
    <text evidence="5 6">Belongs to the adenylate kinase family.</text>
</comment>
<dbReference type="GO" id="GO:0016301">
    <property type="term" value="F:kinase activity"/>
    <property type="evidence" value="ECO:0007669"/>
    <property type="project" value="UniProtKB-KW"/>
</dbReference>
<keyword evidence="2 5" id="KW-0545">Nucleotide biosynthesis</keyword>
<comment type="pathway">
    <text evidence="5">Purine metabolism; AMP biosynthesis via salvage pathway; AMP from ADP: step 1/1.</text>
</comment>
<evidence type="ECO:0000256" key="7">
    <source>
        <dbReference type="RuleBase" id="RU003331"/>
    </source>
</evidence>
<feature type="binding site" evidence="5">
    <location>
        <position position="126"/>
    </location>
    <ligand>
        <name>ATP</name>
        <dbReference type="ChEBI" id="CHEBI:30616"/>
    </ligand>
</feature>
<evidence type="ECO:0000256" key="3">
    <source>
        <dbReference type="ARBA" id="ARBA00022741"/>
    </source>
</evidence>
<dbReference type="NCBIfam" id="NF011105">
    <property type="entry name" value="PRK14532.1"/>
    <property type="match status" value="1"/>
</dbReference>
<comment type="subunit">
    <text evidence="5 7">Monomer.</text>
</comment>
<dbReference type="HAMAP" id="MF_00235">
    <property type="entry name" value="Adenylate_kinase_Adk"/>
    <property type="match status" value="1"/>
</dbReference>
<evidence type="ECO:0000256" key="5">
    <source>
        <dbReference type="HAMAP-Rule" id="MF_00235"/>
    </source>
</evidence>
<keyword evidence="5" id="KW-0963">Cytoplasm</keyword>
<keyword evidence="9" id="KW-1185">Reference proteome</keyword>
<dbReference type="InterPro" id="IPR027417">
    <property type="entry name" value="P-loop_NTPase"/>
</dbReference>
<gene>
    <name evidence="5" type="primary">adk</name>
    <name evidence="8" type="ORF">GCM10023156_54650</name>
</gene>
<comment type="caution">
    <text evidence="5">Lacks conserved residue(s) required for the propagation of feature annotation.</text>
</comment>
<evidence type="ECO:0000256" key="2">
    <source>
        <dbReference type="ARBA" id="ARBA00022727"/>
    </source>
</evidence>
<evidence type="ECO:0000256" key="6">
    <source>
        <dbReference type="RuleBase" id="RU003330"/>
    </source>
</evidence>
<reference evidence="9" key="1">
    <citation type="journal article" date="2019" name="Int. J. Syst. Evol. Microbiol.">
        <title>The Global Catalogue of Microorganisms (GCM) 10K type strain sequencing project: providing services to taxonomists for standard genome sequencing and annotation.</title>
        <authorList>
            <consortium name="The Broad Institute Genomics Platform"/>
            <consortium name="The Broad Institute Genome Sequencing Center for Infectious Disease"/>
            <person name="Wu L."/>
            <person name="Ma J."/>
        </authorList>
    </citation>
    <scope>NUCLEOTIDE SEQUENCE [LARGE SCALE GENOMIC DNA]</scope>
    <source>
        <strain evidence="9">JCM 17759</strain>
    </source>
</reference>
<evidence type="ECO:0000256" key="4">
    <source>
        <dbReference type="ARBA" id="ARBA00022777"/>
    </source>
</evidence>
<dbReference type="PANTHER" id="PTHR23359">
    <property type="entry name" value="NUCLEOTIDE KINASE"/>
    <property type="match status" value="1"/>
</dbReference>
<dbReference type="Pfam" id="PF00406">
    <property type="entry name" value="ADK"/>
    <property type="match status" value="1"/>
</dbReference>
<dbReference type="SUPFAM" id="SSF52540">
    <property type="entry name" value="P-loop containing nucleoside triphosphate hydrolases"/>
    <property type="match status" value="1"/>
</dbReference>
<dbReference type="PRINTS" id="PR00094">
    <property type="entry name" value="ADENYLTKNASE"/>
</dbReference>
<evidence type="ECO:0000313" key="9">
    <source>
        <dbReference type="Proteomes" id="UP001500840"/>
    </source>
</evidence>
<dbReference type="PROSITE" id="PS00113">
    <property type="entry name" value="ADENYLATE_KINASE"/>
    <property type="match status" value="1"/>
</dbReference>
<keyword evidence="5 7" id="KW-0067">ATP-binding</keyword>
<protein>
    <recommendedName>
        <fullName evidence="5 7">Adenylate kinase</fullName>
        <shortName evidence="5">AK</shortName>
        <ecNumber evidence="5 7">2.7.4.3</ecNumber>
    </recommendedName>
    <alternativeName>
        <fullName evidence="5">ATP-AMP transphosphorylase</fullName>
    </alternativeName>
    <alternativeName>
        <fullName evidence="5">ATP:AMP phosphotransferase</fullName>
    </alternativeName>
    <alternativeName>
        <fullName evidence="5">Adenylate monophosphate kinase</fullName>
    </alternativeName>
</protein>
<dbReference type="Proteomes" id="UP001500840">
    <property type="component" value="Unassembled WGS sequence"/>
</dbReference>
<sequence length="192" mass="21318">MRIVFIGPPGAGKGTQCKRLTQMLDIPHLSTGEMLRGTRKQSALGRIVAGYIDGGRLAPDYLVMRIVNKRLLESDCHGGCLFDGFPRTLNQAQMLDEQLASKNNRVDLVLDLSVGQEELVSRLLKRASIENRADDNAETISARLRVFFTQTAPLLDYYKGQGIVRHIDGTRSPDEVFAQIRSCVQATKTKQS</sequence>
<dbReference type="RefSeq" id="WP_339937243.1">
    <property type="nucleotide sequence ID" value="NZ_BAABGA010000082.1"/>
</dbReference>
<organism evidence="8 9">
    <name type="scientific">Novipirellula rosea</name>
    <dbReference type="NCBI Taxonomy" id="1031540"/>
    <lineage>
        <taxon>Bacteria</taxon>
        <taxon>Pseudomonadati</taxon>
        <taxon>Planctomycetota</taxon>
        <taxon>Planctomycetia</taxon>
        <taxon>Pirellulales</taxon>
        <taxon>Pirellulaceae</taxon>
        <taxon>Novipirellula</taxon>
    </lineage>
</organism>
<dbReference type="InterPro" id="IPR000850">
    <property type="entry name" value="Adenylat/UMP-CMP_kin"/>
</dbReference>
<dbReference type="EC" id="2.7.4.3" evidence="5 7"/>
<feature type="binding site" evidence="5">
    <location>
        <position position="171"/>
    </location>
    <ligand>
        <name>ATP</name>
        <dbReference type="ChEBI" id="CHEBI:30616"/>
    </ligand>
</feature>
<comment type="domain">
    <text evidence="5">Consists of three domains, a large central CORE domain and two small peripheral domains, NMPbind and LID, which undergo movements during catalysis. The LID domain closes over the site of phosphoryl transfer upon ATP binding. Assembling and dissambling the active center during each catalytic cycle provides an effective means to prevent ATP hydrolysis.</text>
</comment>
<dbReference type="InterPro" id="IPR033690">
    <property type="entry name" value="Adenylat_kinase_CS"/>
</dbReference>
<feature type="binding site" evidence="5">
    <location>
        <position position="36"/>
    </location>
    <ligand>
        <name>AMP</name>
        <dbReference type="ChEBI" id="CHEBI:456215"/>
    </ligand>
</feature>
<comment type="catalytic activity">
    <reaction evidence="5 7">
        <text>AMP + ATP = 2 ADP</text>
        <dbReference type="Rhea" id="RHEA:12973"/>
        <dbReference type="ChEBI" id="CHEBI:30616"/>
        <dbReference type="ChEBI" id="CHEBI:456215"/>
        <dbReference type="ChEBI" id="CHEBI:456216"/>
        <dbReference type="EC" id="2.7.4.3"/>
    </reaction>
</comment>
<keyword evidence="3 5" id="KW-0547">Nucleotide-binding</keyword>
<evidence type="ECO:0000313" key="8">
    <source>
        <dbReference type="EMBL" id="GAA4466187.1"/>
    </source>
</evidence>
<evidence type="ECO:0000256" key="1">
    <source>
        <dbReference type="ARBA" id="ARBA00022679"/>
    </source>
</evidence>
<dbReference type="CDD" id="cd01428">
    <property type="entry name" value="ADK"/>
    <property type="match status" value="1"/>
</dbReference>